<dbReference type="EMBL" id="JN413240">
    <property type="protein sequence ID" value="AET43982.1"/>
    <property type="molecule type" value="mRNA"/>
</dbReference>
<dbReference type="GO" id="GO:0009408">
    <property type="term" value="P:response to heat"/>
    <property type="evidence" value="ECO:0007669"/>
    <property type="project" value="TreeGrafter"/>
</dbReference>
<dbReference type="Gene3D" id="2.60.40.790">
    <property type="match status" value="1"/>
</dbReference>
<sequence>VDVNHFMPEEINIKTKDNRVVIHARHEERLDEHGFITSEFTRQYVLPKVKNCQPFDAMFLSSTSLKVQRFVQYWKLSRTENELTLQVVDLKLSLHLEGMFILFISSLLTPA</sequence>
<dbReference type="GO" id="GO:0042026">
    <property type="term" value="P:protein refolding"/>
    <property type="evidence" value="ECO:0007669"/>
    <property type="project" value="TreeGrafter"/>
</dbReference>
<dbReference type="AlphaFoldDB" id="H8ZQG9"/>
<dbReference type="InterPro" id="IPR008978">
    <property type="entry name" value="HSP20-like_chaperone"/>
</dbReference>
<feature type="domain" description="SHSP" evidence="3">
    <location>
        <begin position="1"/>
        <end position="93"/>
    </location>
</feature>
<proteinExistence type="evidence at transcript level"/>
<evidence type="ECO:0000256" key="1">
    <source>
        <dbReference type="PROSITE-ProRule" id="PRU00285"/>
    </source>
</evidence>
<dbReference type="InterPro" id="IPR001436">
    <property type="entry name" value="Alpha-crystallin/sHSP_animal"/>
</dbReference>
<dbReference type="PRINTS" id="PR00299">
    <property type="entry name" value="ACRYSTALLIN"/>
</dbReference>
<comment type="similarity">
    <text evidence="1 2">Belongs to the small heat shock protein (HSP20) family.</text>
</comment>
<reference evidence="4" key="1">
    <citation type="submission" date="2011-08" db="EMBL/GenBank/DDBJ databases">
        <authorList>
            <person name="Kim B.-M."/>
            <person name="Rhee J.-S."/>
            <person name="Lee J.-S."/>
        </authorList>
    </citation>
    <scope>NUCLEOTIDE SEQUENCE</scope>
</reference>
<dbReference type="Pfam" id="PF00011">
    <property type="entry name" value="HSP20"/>
    <property type="match status" value="1"/>
</dbReference>
<feature type="non-terminal residue" evidence="4">
    <location>
        <position position="1"/>
    </location>
</feature>
<dbReference type="SUPFAM" id="SSF49764">
    <property type="entry name" value="HSP20-like chaperones"/>
    <property type="match status" value="1"/>
</dbReference>
<dbReference type="GO" id="GO:0051082">
    <property type="term" value="F:unfolded protein binding"/>
    <property type="evidence" value="ECO:0007669"/>
    <property type="project" value="TreeGrafter"/>
</dbReference>
<accession>H8ZQG9</accession>
<feature type="non-terminal residue" evidence="4">
    <location>
        <position position="111"/>
    </location>
</feature>
<dbReference type="PROSITE" id="PS01031">
    <property type="entry name" value="SHSP"/>
    <property type="match status" value="1"/>
</dbReference>
<evidence type="ECO:0000259" key="3">
    <source>
        <dbReference type="PROSITE" id="PS01031"/>
    </source>
</evidence>
<evidence type="ECO:0000256" key="2">
    <source>
        <dbReference type="RuleBase" id="RU003616"/>
    </source>
</evidence>
<evidence type="ECO:0000313" key="4">
    <source>
        <dbReference type="EMBL" id="AET43982.1"/>
    </source>
</evidence>
<dbReference type="GO" id="GO:0005737">
    <property type="term" value="C:cytoplasm"/>
    <property type="evidence" value="ECO:0007669"/>
    <property type="project" value="TreeGrafter"/>
</dbReference>
<dbReference type="PANTHER" id="PTHR45640:SF26">
    <property type="entry name" value="RE23625P"/>
    <property type="match status" value="1"/>
</dbReference>
<dbReference type="CDD" id="cd06526">
    <property type="entry name" value="metazoan_ACD"/>
    <property type="match status" value="1"/>
</dbReference>
<organism evidence="4">
    <name type="scientific">Reishia clavigera</name>
    <name type="common">Sea snail</name>
    <name type="synonym">Purpura clavigera</name>
    <dbReference type="NCBI Taxonomy" id="272940"/>
    <lineage>
        <taxon>Eukaryota</taxon>
        <taxon>Metazoa</taxon>
        <taxon>Spiralia</taxon>
        <taxon>Lophotrochozoa</taxon>
        <taxon>Mollusca</taxon>
        <taxon>Gastropoda</taxon>
        <taxon>Caenogastropoda</taxon>
        <taxon>Neogastropoda</taxon>
        <taxon>Muricoidea</taxon>
        <taxon>Muricidae</taxon>
        <taxon>Reishia</taxon>
    </lineage>
</organism>
<reference evidence="4" key="2">
    <citation type="journal article" date="2012" name="Fish Shellfish Immunol.">
        <title>Immune gene mining by pyrosequencing in the rockshell, Thais clavigera.</title>
        <authorList>
            <person name="Rhee J.S."/>
            <person name="Kim B.M."/>
            <person name="Jeong C.B."/>
            <person name="Horiguchi T."/>
            <person name="Lee Y.M."/>
            <person name="Kim I.C."/>
            <person name="Lee J.S."/>
        </authorList>
    </citation>
    <scope>NUCLEOTIDE SEQUENCE</scope>
</reference>
<dbReference type="InterPro" id="IPR002068">
    <property type="entry name" value="A-crystallin/Hsp20_dom"/>
</dbReference>
<dbReference type="GO" id="GO:0005634">
    <property type="term" value="C:nucleus"/>
    <property type="evidence" value="ECO:0007669"/>
    <property type="project" value="TreeGrafter"/>
</dbReference>
<protein>
    <submittedName>
        <fullName evidence="4">Hsp25</fullName>
    </submittedName>
</protein>
<name>H8ZQG9_REICL</name>
<dbReference type="PANTHER" id="PTHR45640">
    <property type="entry name" value="HEAT SHOCK PROTEIN HSP-12.2-RELATED"/>
    <property type="match status" value="1"/>
</dbReference>